<sequence length="227" mass="25262">MDDPACDPAALDRTYRYFRPINAVVSGWRRVYVRHLRPHLSVHEPTTLLDIGSGGGDVPRALARWAARDGLRLAVTAVDPDERAHRYVTAQPATPGVEFRQASSGDLVRDGETFDLVTSNHLLHHLDPDTLASLLAHSAVLARRLVVHADIERGRLAYAAYAAATWPLARRSFVYDDGLASVRRSYRPHELAAVVPPGWDVRTQLPYRLLLVRDVTDATAREEARHA</sequence>
<dbReference type="InterPro" id="IPR041698">
    <property type="entry name" value="Methyltransf_25"/>
</dbReference>
<evidence type="ECO:0000313" key="3">
    <source>
        <dbReference type="Proteomes" id="UP000602087"/>
    </source>
</evidence>
<dbReference type="GO" id="GO:0008168">
    <property type="term" value="F:methyltransferase activity"/>
    <property type="evidence" value="ECO:0007669"/>
    <property type="project" value="UniProtKB-KW"/>
</dbReference>
<name>A0A934MCA2_9MICO</name>
<dbReference type="SUPFAM" id="SSF53335">
    <property type="entry name" value="S-adenosyl-L-methionine-dependent methyltransferases"/>
    <property type="match status" value="1"/>
</dbReference>
<gene>
    <name evidence="2" type="ORF">JAV76_14310</name>
</gene>
<accession>A0A934MCA2</accession>
<feature type="domain" description="Methyltransferase" evidence="1">
    <location>
        <begin position="49"/>
        <end position="137"/>
    </location>
</feature>
<dbReference type="CDD" id="cd02440">
    <property type="entry name" value="AdoMet_MTases"/>
    <property type="match status" value="1"/>
</dbReference>
<keyword evidence="3" id="KW-1185">Reference proteome</keyword>
<dbReference type="EMBL" id="JAEINH010000019">
    <property type="protein sequence ID" value="MBI9116186.1"/>
    <property type="molecule type" value="Genomic_DNA"/>
</dbReference>
<organism evidence="2 3">
    <name type="scientific">Sanguibacter suaedae</name>
    <dbReference type="NCBI Taxonomy" id="2795737"/>
    <lineage>
        <taxon>Bacteria</taxon>
        <taxon>Bacillati</taxon>
        <taxon>Actinomycetota</taxon>
        <taxon>Actinomycetes</taxon>
        <taxon>Micrococcales</taxon>
        <taxon>Sanguibacteraceae</taxon>
        <taxon>Sanguibacter</taxon>
    </lineage>
</organism>
<evidence type="ECO:0000259" key="1">
    <source>
        <dbReference type="Pfam" id="PF13649"/>
    </source>
</evidence>
<comment type="caution">
    <text evidence="2">The sequence shown here is derived from an EMBL/GenBank/DDBJ whole genome shotgun (WGS) entry which is preliminary data.</text>
</comment>
<keyword evidence="2" id="KW-0808">Transferase</keyword>
<dbReference type="GO" id="GO:0032259">
    <property type="term" value="P:methylation"/>
    <property type="evidence" value="ECO:0007669"/>
    <property type="project" value="UniProtKB-KW"/>
</dbReference>
<protein>
    <submittedName>
        <fullName evidence="2">Methyltransferase domain-containing protein</fullName>
    </submittedName>
</protein>
<dbReference type="Gene3D" id="3.40.50.150">
    <property type="entry name" value="Vaccinia Virus protein VP39"/>
    <property type="match status" value="1"/>
</dbReference>
<proteinExistence type="predicted"/>
<dbReference type="NCBIfam" id="NF004851">
    <property type="entry name" value="PRK06202.1"/>
    <property type="match status" value="1"/>
</dbReference>
<dbReference type="AlphaFoldDB" id="A0A934MCA2"/>
<dbReference type="Proteomes" id="UP000602087">
    <property type="component" value="Unassembled WGS sequence"/>
</dbReference>
<reference evidence="2" key="1">
    <citation type="submission" date="2020-12" db="EMBL/GenBank/DDBJ databases">
        <title>Sanguibacter suaedae sp. nov., isolated from Suaeda aralocaspica.</title>
        <authorList>
            <person name="Ma Q."/>
        </authorList>
    </citation>
    <scope>NUCLEOTIDE SEQUENCE</scope>
    <source>
        <strain evidence="2">YZGR15</strain>
    </source>
</reference>
<dbReference type="Pfam" id="PF13649">
    <property type="entry name" value="Methyltransf_25"/>
    <property type="match status" value="1"/>
</dbReference>
<dbReference type="InterPro" id="IPR029063">
    <property type="entry name" value="SAM-dependent_MTases_sf"/>
</dbReference>
<keyword evidence="2" id="KW-0489">Methyltransferase</keyword>
<evidence type="ECO:0000313" key="2">
    <source>
        <dbReference type="EMBL" id="MBI9116186.1"/>
    </source>
</evidence>